<dbReference type="InterPro" id="IPR005829">
    <property type="entry name" value="Sugar_transporter_CS"/>
</dbReference>
<evidence type="ECO:0000256" key="7">
    <source>
        <dbReference type="SAM" id="Phobius"/>
    </source>
</evidence>
<dbReference type="InterPro" id="IPR011701">
    <property type="entry name" value="MFS"/>
</dbReference>
<accession>A0AAV8WBA7</accession>
<feature type="transmembrane region" description="Helical" evidence="7">
    <location>
        <begin position="109"/>
        <end position="126"/>
    </location>
</feature>
<keyword evidence="3" id="KW-0813">Transport</keyword>
<dbReference type="Pfam" id="PF07690">
    <property type="entry name" value="MFS_1"/>
    <property type="match status" value="1"/>
</dbReference>
<dbReference type="AlphaFoldDB" id="A0AAV8WBA7"/>
<evidence type="ECO:0000256" key="6">
    <source>
        <dbReference type="ARBA" id="ARBA00023136"/>
    </source>
</evidence>
<dbReference type="Gene3D" id="1.20.1250.20">
    <property type="entry name" value="MFS general substrate transporter like domains"/>
    <property type="match status" value="1"/>
</dbReference>
<feature type="transmembrane region" description="Helical" evidence="7">
    <location>
        <begin position="337"/>
        <end position="358"/>
    </location>
</feature>
<feature type="transmembrane region" description="Helical" evidence="7">
    <location>
        <begin position="527"/>
        <end position="546"/>
    </location>
</feature>
<comment type="caution">
    <text evidence="9">The sequence shown here is derived from an EMBL/GenBank/DDBJ whole genome shotgun (WGS) entry which is preliminary data.</text>
</comment>
<dbReference type="PROSITE" id="PS00217">
    <property type="entry name" value="SUGAR_TRANSPORT_2"/>
    <property type="match status" value="1"/>
</dbReference>
<dbReference type="SUPFAM" id="SSF103473">
    <property type="entry name" value="MFS general substrate transporter"/>
    <property type="match status" value="1"/>
</dbReference>
<dbReference type="InterPro" id="IPR036259">
    <property type="entry name" value="MFS_trans_sf"/>
</dbReference>
<feature type="transmembrane region" description="Helical" evidence="7">
    <location>
        <begin position="161"/>
        <end position="184"/>
    </location>
</feature>
<dbReference type="GO" id="GO:0016020">
    <property type="term" value="C:membrane"/>
    <property type="evidence" value="ECO:0007669"/>
    <property type="project" value="UniProtKB-SubCell"/>
</dbReference>
<dbReference type="Pfam" id="PF00083">
    <property type="entry name" value="Sugar_tr"/>
    <property type="match status" value="1"/>
</dbReference>
<protein>
    <recommendedName>
        <fullName evidence="8">Major facilitator superfamily (MFS) profile domain-containing protein</fullName>
    </recommendedName>
</protein>
<sequence length="555" mass="61151">MVEGEPPLKHNPDCDVTDERVLNGRGAKDLELGTIGTKELTKVHPDVVKSSDKADFEQAIELTRYGKFHYILLAICGFVSTSEEMDVVSMSFILPSAQCDLKLNTHTKGWLNSIIFIGMMAGAYTWGSVADSLGRKKVLIASSFMNAICIVASSFSQSYALFMLFRFLNGAALGGSGPVIWSYFAEFQPKSKRGSMLSFMAAFWTLGNLFVAGLAWLIIGGQIKGFETSDFVYNSWRIFLLICAVPSFIVAALLCFLPESPKFLLSQGRSEEAIAIFRYIYHINTGNHADDYPVKHLIYEEEELTIEEKAKIAKRGKYTNMIFDILDNSKQLFVSPILRYTVISITINFTFHIGYYGLMMWFPELFNRFDEFSVSHPGVSASVCQVTDYVINTGSQQHDTICSSNISESVFRESLITVAAALPSNIVAVLLMDRLGRKFFLVFSTVSSGLCSASMYFVYNRTHNMIVSATFSSVISCGNAALDCLITEIFPTNLRATGIAISMVAARLGGIIGNIVIATLLDMYCPAPTFIVAGLLIGGGLLCLFLPNTTREPLS</sequence>
<evidence type="ECO:0000256" key="3">
    <source>
        <dbReference type="ARBA" id="ARBA00022448"/>
    </source>
</evidence>
<comment type="subcellular location">
    <subcellularLocation>
        <location evidence="1">Membrane</location>
        <topology evidence="1">Multi-pass membrane protein</topology>
    </subcellularLocation>
</comment>
<dbReference type="PROSITE" id="PS00216">
    <property type="entry name" value="SUGAR_TRANSPORT_1"/>
    <property type="match status" value="1"/>
</dbReference>
<keyword evidence="5 7" id="KW-1133">Transmembrane helix</keyword>
<dbReference type="EMBL" id="JANEYG010000004">
    <property type="protein sequence ID" value="KAJ8923859.1"/>
    <property type="molecule type" value="Genomic_DNA"/>
</dbReference>
<feature type="domain" description="Major facilitator superfamily (MFS) profile" evidence="8">
    <location>
        <begin position="70"/>
        <end position="551"/>
    </location>
</feature>
<evidence type="ECO:0000256" key="1">
    <source>
        <dbReference type="ARBA" id="ARBA00004141"/>
    </source>
</evidence>
<gene>
    <name evidence="9" type="ORF">NQ315_010441</name>
</gene>
<keyword evidence="4 7" id="KW-0812">Transmembrane</keyword>
<evidence type="ECO:0000259" key="8">
    <source>
        <dbReference type="PROSITE" id="PS50850"/>
    </source>
</evidence>
<reference evidence="9 10" key="1">
    <citation type="journal article" date="2023" name="Insect Mol. Biol.">
        <title>Genome sequencing provides insights into the evolution of gene families encoding plant cell wall-degrading enzymes in longhorned beetles.</title>
        <authorList>
            <person name="Shin N.R."/>
            <person name="Okamura Y."/>
            <person name="Kirsch R."/>
            <person name="Pauchet Y."/>
        </authorList>
    </citation>
    <scope>NUCLEOTIDE SEQUENCE [LARGE SCALE GENOMIC DNA]</scope>
    <source>
        <strain evidence="9">EAD_L_NR</strain>
    </source>
</reference>
<dbReference type="GO" id="GO:0022857">
    <property type="term" value="F:transmembrane transporter activity"/>
    <property type="evidence" value="ECO:0007669"/>
    <property type="project" value="InterPro"/>
</dbReference>
<evidence type="ECO:0000256" key="5">
    <source>
        <dbReference type="ARBA" id="ARBA00022989"/>
    </source>
</evidence>
<evidence type="ECO:0000313" key="10">
    <source>
        <dbReference type="Proteomes" id="UP001159042"/>
    </source>
</evidence>
<feature type="transmembrane region" description="Helical" evidence="7">
    <location>
        <begin position="414"/>
        <end position="432"/>
    </location>
</feature>
<evidence type="ECO:0000256" key="4">
    <source>
        <dbReference type="ARBA" id="ARBA00022692"/>
    </source>
</evidence>
<evidence type="ECO:0000313" key="9">
    <source>
        <dbReference type="EMBL" id="KAJ8923859.1"/>
    </source>
</evidence>
<dbReference type="PANTHER" id="PTHR23511:SF34">
    <property type="entry name" value="SYNAPTIC VESICLE GLYCOPROTEIN 2"/>
    <property type="match status" value="1"/>
</dbReference>
<comment type="similarity">
    <text evidence="2">Belongs to the major facilitator superfamily.</text>
</comment>
<keyword evidence="6 7" id="KW-0472">Membrane</keyword>
<evidence type="ECO:0000256" key="2">
    <source>
        <dbReference type="ARBA" id="ARBA00008335"/>
    </source>
</evidence>
<feature type="transmembrane region" description="Helical" evidence="7">
    <location>
        <begin position="439"/>
        <end position="459"/>
    </location>
</feature>
<dbReference type="Proteomes" id="UP001159042">
    <property type="component" value="Unassembled WGS sequence"/>
</dbReference>
<feature type="transmembrane region" description="Helical" evidence="7">
    <location>
        <begin position="498"/>
        <end position="521"/>
    </location>
</feature>
<name>A0AAV8WBA7_9CUCU</name>
<feature type="transmembrane region" description="Helical" evidence="7">
    <location>
        <begin position="238"/>
        <end position="257"/>
    </location>
</feature>
<organism evidence="9 10">
    <name type="scientific">Exocentrus adspersus</name>
    <dbReference type="NCBI Taxonomy" id="1586481"/>
    <lineage>
        <taxon>Eukaryota</taxon>
        <taxon>Metazoa</taxon>
        <taxon>Ecdysozoa</taxon>
        <taxon>Arthropoda</taxon>
        <taxon>Hexapoda</taxon>
        <taxon>Insecta</taxon>
        <taxon>Pterygota</taxon>
        <taxon>Neoptera</taxon>
        <taxon>Endopterygota</taxon>
        <taxon>Coleoptera</taxon>
        <taxon>Polyphaga</taxon>
        <taxon>Cucujiformia</taxon>
        <taxon>Chrysomeloidea</taxon>
        <taxon>Cerambycidae</taxon>
        <taxon>Lamiinae</taxon>
        <taxon>Acanthocinini</taxon>
        <taxon>Exocentrus</taxon>
    </lineage>
</organism>
<feature type="transmembrane region" description="Helical" evidence="7">
    <location>
        <begin position="196"/>
        <end position="218"/>
    </location>
</feature>
<keyword evidence="10" id="KW-1185">Reference proteome</keyword>
<dbReference type="PROSITE" id="PS50850">
    <property type="entry name" value="MFS"/>
    <property type="match status" value="1"/>
</dbReference>
<proteinExistence type="inferred from homology"/>
<dbReference type="InterPro" id="IPR005828">
    <property type="entry name" value="MFS_sugar_transport-like"/>
</dbReference>
<dbReference type="InterPro" id="IPR020846">
    <property type="entry name" value="MFS_dom"/>
</dbReference>
<dbReference type="PANTHER" id="PTHR23511">
    <property type="entry name" value="SYNAPTIC VESICLE GLYCOPROTEIN 2"/>
    <property type="match status" value="1"/>
</dbReference>
<dbReference type="FunFam" id="1.20.1250.20:FF:000232">
    <property type="entry name" value="Organic cation/carnitine transporter 7"/>
    <property type="match status" value="1"/>
</dbReference>